<comment type="caution">
    <text evidence="2">The sequence shown here is derived from an EMBL/GenBank/DDBJ whole genome shotgun (WGS) entry which is preliminary data.</text>
</comment>
<feature type="compositionally biased region" description="Basic and acidic residues" evidence="1">
    <location>
        <begin position="312"/>
        <end position="327"/>
    </location>
</feature>
<accession>A0ABN9WAP1</accession>
<feature type="compositionally biased region" description="Acidic residues" evidence="1">
    <location>
        <begin position="261"/>
        <end position="273"/>
    </location>
</feature>
<feature type="region of interest" description="Disordered" evidence="1">
    <location>
        <begin position="119"/>
        <end position="160"/>
    </location>
</feature>
<evidence type="ECO:0000313" key="3">
    <source>
        <dbReference type="Proteomes" id="UP001189429"/>
    </source>
</evidence>
<feature type="compositionally biased region" description="Acidic residues" evidence="1">
    <location>
        <begin position="282"/>
        <end position="301"/>
    </location>
</feature>
<sequence length="419" mass="45110">EDLNGIIRKWQGEILGFHCAGSYEDIARENVNFLASVNGRTARLSAKDLPPKGLKEVLGEADPASSAWAKMTVETLSRCSKRIGDKLRGSPGAASAASGGAASSVADQGAAILALYGARGPPRKRKGDEGARVVQSQETVASSPPSTRKAQKGASYQAENAATFKEDEDWVDYNTMELARARHCPEAWLGLKEERFRLRQGPKGFAVITVDGEAVEMLVANAALQAAEHGGGGEAAKPQQAHPKGGAKKRPAAARKRPAAADEEEDEEEDEDEAKGVRARDDSEDGEMESSQETDESDLEGAEGGSSKRRPAAADRKPAAADEKPAAADRSPSLEVEEDSVKGKAWVVMWYKAGEKKKAAVAIRQVHKPRSQVCQWTAGDYSEEQMREVAADMVSRLCMREITEATVKARGEEFLRDMF</sequence>
<evidence type="ECO:0000313" key="2">
    <source>
        <dbReference type="EMBL" id="CAK0882183.1"/>
    </source>
</evidence>
<feature type="region of interest" description="Disordered" evidence="1">
    <location>
        <begin position="229"/>
        <end position="339"/>
    </location>
</feature>
<keyword evidence="3" id="KW-1185">Reference proteome</keyword>
<name>A0ABN9WAP1_9DINO</name>
<dbReference type="EMBL" id="CAUYUJ010018277">
    <property type="protein sequence ID" value="CAK0882183.1"/>
    <property type="molecule type" value="Genomic_DNA"/>
</dbReference>
<organism evidence="2 3">
    <name type="scientific">Prorocentrum cordatum</name>
    <dbReference type="NCBI Taxonomy" id="2364126"/>
    <lineage>
        <taxon>Eukaryota</taxon>
        <taxon>Sar</taxon>
        <taxon>Alveolata</taxon>
        <taxon>Dinophyceae</taxon>
        <taxon>Prorocentrales</taxon>
        <taxon>Prorocentraceae</taxon>
        <taxon>Prorocentrum</taxon>
    </lineage>
</organism>
<gene>
    <name evidence="2" type="ORF">PCOR1329_LOCUS64773</name>
</gene>
<proteinExistence type="predicted"/>
<reference evidence="2" key="1">
    <citation type="submission" date="2023-10" db="EMBL/GenBank/DDBJ databases">
        <authorList>
            <person name="Chen Y."/>
            <person name="Shah S."/>
            <person name="Dougan E. K."/>
            <person name="Thang M."/>
            <person name="Chan C."/>
        </authorList>
    </citation>
    <scope>NUCLEOTIDE SEQUENCE [LARGE SCALE GENOMIC DNA]</scope>
</reference>
<protein>
    <submittedName>
        <fullName evidence="2">Uncharacterized protein</fullName>
    </submittedName>
</protein>
<feature type="compositionally biased region" description="Polar residues" evidence="1">
    <location>
        <begin position="134"/>
        <end position="148"/>
    </location>
</feature>
<evidence type="ECO:0000256" key="1">
    <source>
        <dbReference type="SAM" id="MobiDB-lite"/>
    </source>
</evidence>
<dbReference type="Proteomes" id="UP001189429">
    <property type="component" value="Unassembled WGS sequence"/>
</dbReference>
<feature type="non-terminal residue" evidence="2">
    <location>
        <position position="1"/>
    </location>
</feature>
<feature type="compositionally biased region" description="Basic residues" evidence="1">
    <location>
        <begin position="245"/>
        <end position="258"/>
    </location>
</feature>